<feature type="compositionally biased region" description="Low complexity" evidence="5">
    <location>
        <begin position="92"/>
        <end position="103"/>
    </location>
</feature>
<keyword evidence="4" id="KW-0112">Calmodulin-binding</keyword>
<dbReference type="Gene3D" id="1.20.5.190">
    <property type="match status" value="6"/>
</dbReference>
<sequence>MVKSDADINESATQNEPSDGAQQTLCAECAGADSTNNEEPSLGSAKEKDKENERPVAAGTSSELCGDKQQGVIHAGQGASGPKTQPVDEKQSTAGASVSSSSGLKEFIRQQRQAAVSDKRKAEDKTRGTGARPMRSNPAASGLRKKDSPGTIAPRGAAQTTRAHFDNIGAPPSSSGLRDYIQLCRTSLRKEDTDQGKQPKPVMSPNGGGVLMDLSSVFAAHSSSPGKRASDLNRNKHAEKGFNRAVVEELKATPIVSLGHFSESLWLDFGDNNAVGKSRTLSFLLQAPQSDEPEDYYSVEIEKVPFKKGFNLEVDRRETDLDVEATALPNGDGGVETCSKSNIGIAAYEETDQGPVIEKVPKTQATVLRVRSGGSMRMNLIWTPAIAGGVREVVHLKLPRGRIRITAHGKARVMTDKSSASIRKNRRKSTQLRHRSGSIRKAVASPRHNRLLASVSSTPYVSSAGSSIAPGTGLFETPSIGSRITTHAQTTSTAPNFEVPSKIYSKASPGGSVTSASEARIRITHDDKWADKQCESFAKWLNYTFRPSEDAAHEKSLQEEGSDQNSMDRLALRTLLLHRRRAQARQRAAELYSNAGMKSVRQAIESEVATGRLAIRSDRDVFADVSLRSQLFSLLFSYATPWLRLGLETVLGVAISADLPSGRQHPIKGESKKKSVTRSKAVLKQFIIDRMISDPRIVMKYTKGRCKVPSGKWGLRYKEEQRKHALQTLLLLITFLDRAKSDNILKTVPCLFTKKGVVKSSKDVLVTICRDYLFAEGNIMKHLGHIGVAVHYIQDPRDEFNYTVKNLAVDLRDGVRLSRMIEILTNDDESSLLPELRVPAVSRLQKLHNAGIALGAMEYSGVPNLSDISGHHIVDGHRAPVLKLLWAVIAHFQFTKLLDEQTLQQEIEKVRRANKSRQSATAYIINTTKPVAENSFLDESIIHDGFDIRLIKLLLQWCQTVCSCFGFQMENFTTSFADGKAICLLLHYYHPGILRQTDILPTTRDLDLLPEETGKKQSAELSRAISNERRNSNLANKRMLDIGGIPGMLPTFDSRDMPEEKSIILCVAFLCSRLMESSNEILATIAIQGCYRRYRQRVLANKKKMAALVIWRAWEENKEIYYHAQRQTYKRAVNIIEAFAFEKKETLKKIQVRRIKKEKEVACACVLQSIFRMHLAKIHYRKQYRQHTSAITVQSHYRSYHRRAIFFMKRLAAVQVQAVMRGFKVRTWIEVRSIAATTLQTEWRRFWAELQYSCDLLDIVTVQSLTRQILAMREVEERKSAALVMQCASRCWLANQRRRNLGLARDYSSRKIAASIFCQSLVRKKIARAQYHVEVQSARSIQSYYITYRQRRWFMQTRHAVVEIQSSFRGYLVRSALEAKRHGAERIQTAWRRYSAELRYSYQIMDITFVQSCARRMLVTKLLLRRKNAIATVQCTARCWIARRQRCALEEEREHHHRLVEATRYCQSMVRMKQAQSNFRKQLQRYRSVCRIQSTYRLFQQYRIYQPKKTAAVLIQSNYRGHSVRKEVKERNLAATKIQTAWRRYSGQLQFLQSLVNVILAQSCIKRYLAMRQASNRRASVLKIQCAVRQNLSRRRRAGLREEAAYIVRLDAAATLCQCLVRQRFAKREYSNKLVEFQSAAAIQSHFRARMQKCQYDCSRKAAVSIQSYFRGYVVRCNIEERIFGAIIIQTEWRRFWAEFHYSLDFLSIVLLQAVVRRRLATGVMARRLSALISIQSAARSWLATKRRFALQEAKKYSHALHAAATLCQSLVRRNAARAHFCTKLAEFQSAKVIQSEFRMRTQTRQFDRVKQGTIQFQVIYRAHMIRTDLAKQRAAATKVQAAWRGFSSELRYSYQVMGITFVQSCWRRKLAQIHTMQCKSAVEAIQCAARCWLVTRRTCMLREARNYSRSLVEATIVCQSMVRKKQARAIFFTTLVDFKSARAIQACYRMYFQRGCYKTQRTALIQVQALHRGHVVRKGIHEQLLAAIAIQAEWRKFAASQKYYHCLINIILAQCCMRRALARNSRVERDMSLLRIQCASRQWLARLSLCERRQERQYSVRLVAVATFCQGMYRRKTAIARYHERLAQAKSASIIQRRWRSYVCQSRFSNTLSGVILIQSLTRRNIAVRYVRDIAQKNEEVQATVTIQAWMRMALAKFWYKKELAAIAIQKIWRGYTANVDFLLSTWSAIRIQAIVRQMVARKNYCQVRRGITLFQALCRGSAVRRCAMGSTSCAIRIQALYRGFRARYAFSERRRAAIQIQSAARGMIARTDVEIQHYAASEIQRMWRGYEDNVDYILMLLSAIKIQAAFRRSAACRCVALMKQDALFDLVESRHKNDAASKIQSVFRYHLHRRRLVRVVVTAQRVVRGFLARRRAERIMKGIVRLQSAYRGQKTRLSSPKKVRLARKKIERANEAALAEPHMRLGVRTSVALHILQTSKRLAEVMKAVLTLETATRLSDQCCVAFAGAGAPSILYALVRTCNRSLPHMELLHHVLLTLKNVAEYSELIDSVATANSVDILMDLLQMFRDKDDIFSTALVLMDLIVFSKEEFLVLCGRRENMKRLKGIHFLCQRKMALSRKGGSGPPRVRRALNDSTASEQAHKSACRGIQVLENIITNARQTRDV</sequence>
<evidence type="ECO:0000256" key="1">
    <source>
        <dbReference type="ARBA" id="ARBA00004496"/>
    </source>
</evidence>
<feature type="region of interest" description="Disordered" evidence="5">
    <location>
        <begin position="1"/>
        <end position="177"/>
    </location>
</feature>
<feature type="compositionally biased region" description="Polar residues" evidence="5">
    <location>
        <begin position="10"/>
        <end position="25"/>
    </location>
</feature>
<gene>
    <name evidence="7" type="ORF">OAUR00152_LOCUS11375</name>
</gene>
<keyword evidence="2" id="KW-0963">Cytoplasm</keyword>
<organism evidence="7">
    <name type="scientific">Odontella aurita</name>
    <dbReference type="NCBI Taxonomy" id="265563"/>
    <lineage>
        <taxon>Eukaryota</taxon>
        <taxon>Sar</taxon>
        <taxon>Stramenopiles</taxon>
        <taxon>Ochrophyta</taxon>
        <taxon>Bacillariophyta</taxon>
        <taxon>Mediophyceae</taxon>
        <taxon>Biddulphiophycidae</taxon>
        <taxon>Eupodiscales</taxon>
        <taxon>Odontellaceae</taxon>
        <taxon>Odontella</taxon>
    </lineage>
</organism>
<evidence type="ECO:0000256" key="3">
    <source>
        <dbReference type="ARBA" id="ARBA00022737"/>
    </source>
</evidence>
<name>A0A7S4IHQ8_9STRA</name>
<dbReference type="SMART" id="SM00015">
    <property type="entry name" value="IQ"/>
    <property type="match status" value="37"/>
</dbReference>
<dbReference type="Pfam" id="PF00307">
    <property type="entry name" value="CH"/>
    <property type="match status" value="2"/>
</dbReference>
<dbReference type="SUPFAM" id="SSF52540">
    <property type="entry name" value="P-loop containing nucleoside triphosphate hydrolases"/>
    <property type="match status" value="2"/>
</dbReference>
<evidence type="ECO:0000256" key="5">
    <source>
        <dbReference type="SAM" id="MobiDB-lite"/>
    </source>
</evidence>
<dbReference type="GO" id="GO:0005516">
    <property type="term" value="F:calmodulin binding"/>
    <property type="evidence" value="ECO:0007669"/>
    <property type="project" value="UniProtKB-KW"/>
</dbReference>
<dbReference type="PANTHER" id="PTHR22706">
    <property type="entry name" value="ASSEMBLY FACTOR FOR SPINDLE MICROTUBULES"/>
    <property type="match status" value="1"/>
</dbReference>
<dbReference type="GO" id="GO:0000922">
    <property type="term" value="C:spindle pole"/>
    <property type="evidence" value="ECO:0007669"/>
    <property type="project" value="TreeGrafter"/>
</dbReference>
<dbReference type="InterPro" id="IPR027417">
    <property type="entry name" value="P-loop_NTPase"/>
</dbReference>
<dbReference type="InterPro" id="IPR051185">
    <property type="entry name" value="ASPM"/>
</dbReference>
<feature type="compositionally biased region" description="Basic and acidic residues" evidence="5">
    <location>
        <begin position="45"/>
        <end position="54"/>
    </location>
</feature>
<comment type="subcellular location">
    <subcellularLocation>
        <location evidence="1">Cytoplasm</location>
    </subcellularLocation>
</comment>
<dbReference type="PROSITE" id="PS50021">
    <property type="entry name" value="CH"/>
    <property type="match status" value="2"/>
</dbReference>
<protein>
    <recommendedName>
        <fullName evidence="6">Calponin-homology (CH) domain-containing protein</fullName>
    </recommendedName>
</protein>
<feature type="domain" description="Calponin-homology (CH)" evidence="6">
    <location>
        <begin position="759"/>
        <end position="893"/>
    </location>
</feature>
<proteinExistence type="predicted"/>
<feature type="compositionally biased region" description="Basic and acidic residues" evidence="5">
    <location>
        <begin position="117"/>
        <end position="127"/>
    </location>
</feature>
<evidence type="ECO:0000313" key="7">
    <source>
        <dbReference type="EMBL" id="CAE2229458.1"/>
    </source>
</evidence>
<dbReference type="PANTHER" id="PTHR22706:SF1">
    <property type="entry name" value="ASSEMBLY FACTOR FOR SPINDLE MICROTUBULES"/>
    <property type="match status" value="1"/>
</dbReference>
<dbReference type="InterPro" id="IPR001715">
    <property type="entry name" value="CH_dom"/>
</dbReference>
<dbReference type="SMART" id="SM00033">
    <property type="entry name" value="CH"/>
    <property type="match status" value="2"/>
</dbReference>
<dbReference type="EMBL" id="HBKQ01016872">
    <property type="protein sequence ID" value="CAE2229458.1"/>
    <property type="molecule type" value="Transcribed_RNA"/>
</dbReference>
<dbReference type="GO" id="GO:0007051">
    <property type="term" value="P:spindle organization"/>
    <property type="evidence" value="ECO:0007669"/>
    <property type="project" value="TreeGrafter"/>
</dbReference>
<dbReference type="Pfam" id="PF00612">
    <property type="entry name" value="IQ"/>
    <property type="match status" value="11"/>
</dbReference>
<feature type="domain" description="Calponin-homology (CH)" evidence="6">
    <location>
        <begin position="948"/>
        <end position="1079"/>
    </location>
</feature>
<dbReference type="GO" id="GO:0051295">
    <property type="term" value="P:establishment of meiotic spindle localization"/>
    <property type="evidence" value="ECO:0007669"/>
    <property type="project" value="TreeGrafter"/>
</dbReference>
<dbReference type="Gene3D" id="1.10.418.10">
    <property type="entry name" value="Calponin-like domain"/>
    <property type="match status" value="2"/>
</dbReference>
<keyword evidence="3" id="KW-0677">Repeat</keyword>
<dbReference type="InterPro" id="IPR036872">
    <property type="entry name" value="CH_dom_sf"/>
</dbReference>
<feature type="compositionally biased region" description="Basic residues" evidence="5">
    <location>
        <begin position="423"/>
        <end position="438"/>
    </location>
</feature>
<dbReference type="CDD" id="cd21223">
    <property type="entry name" value="CH_ASPM_rpt1"/>
    <property type="match status" value="1"/>
</dbReference>
<evidence type="ECO:0000256" key="2">
    <source>
        <dbReference type="ARBA" id="ARBA00022490"/>
    </source>
</evidence>
<dbReference type="CDD" id="cd21224">
    <property type="entry name" value="CH_ASPM_rpt2"/>
    <property type="match status" value="1"/>
</dbReference>
<dbReference type="SUPFAM" id="SSF47576">
    <property type="entry name" value="Calponin-homology domain, CH-domain"/>
    <property type="match status" value="1"/>
</dbReference>
<dbReference type="GO" id="GO:0005737">
    <property type="term" value="C:cytoplasm"/>
    <property type="evidence" value="ECO:0007669"/>
    <property type="project" value="UniProtKB-SubCell"/>
</dbReference>
<dbReference type="GO" id="GO:0000278">
    <property type="term" value="P:mitotic cell cycle"/>
    <property type="evidence" value="ECO:0007669"/>
    <property type="project" value="TreeGrafter"/>
</dbReference>
<dbReference type="InterPro" id="IPR000048">
    <property type="entry name" value="IQ_motif_EF-hand-BS"/>
</dbReference>
<evidence type="ECO:0000259" key="6">
    <source>
        <dbReference type="PROSITE" id="PS50021"/>
    </source>
</evidence>
<accession>A0A7S4IHQ8</accession>
<dbReference type="PROSITE" id="PS50096">
    <property type="entry name" value="IQ"/>
    <property type="match status" value="15"/>
</dbReference>
<reference evidence="7" key="1">
    <citation type="submission" date="2021-01" db="EMBL/GenBank/DDBJ databases">
        <authorList>
            <person name="Corre E."/>
            <person name="Pelletier E."/>
            <person name="Niang G."/>
            <person name="Scheremetjew M."/>
            <person name="Finn R."/>
            <person name="Kale V."/>
            <person name="Holt S."/>
            <person name="Cochrane G."/>
            <person name="Meng A."/>
            <person name="Brown T."/>
            <person name="Cohen L."/>
        </authorList>
    </citation>
    <scope>NUCLEOTIDE SEQUENCE</scope>
    <source>
        <strain evidence="7">Isolate 1302-5</strain>
    </source>
</reference>
<feature type="region of interest" description="Disordered" evidence="5">
    <location>
        <begin position="416"/>
        <end position="440"/>
    </location>
</feature>
<evidence type="ECO:0000256" key="4">
    <source>
        <dbReference type="ARBA" id="ARBA00022860"/>
    </source>
</evidence>